<keyword evidence="5" id="KW-1185">Reference proteome</keyword>
<sequence>MIERSLTEIAALTAGALLPARDDSAPGTTTVSAVVTDSRRAAPGALFVALAGEHTDGHAHVGTAAVAGAA</sequence>
<accession>A0ABX4M9W6</accession>
<evidence type="ECO:0000259" key="3">
    <source>
        <dbReference type="Pfam" id="PF01225"/>
    </source>
</evidence>
<dbReference type="SUPFAM" id="SSF63418">
    <property type="entry name" value="MurE/MurF N-terminal domain"/>
    <property type="match status" value="1"/>
</dbReference>
<dbReference type="GO" id="GO:0016874">
    <property type="term" value="F:ligase activity"/>
    <property type="evidence" value="ECO:0007669"/>
    <property type="project" value="UniProtKB-KW"/>
</dbReference>
<dbReference type="EMBL" id="MTPX02000057">
    <property type="protein sequence ID" value="PHP52249.1"/>
    <property type="molecule type" value="Genomic_DNA"/>
</dbReference>
<evidence type="ECO:0000256" key="1">
    <source>
        <dbReference type="ARBA" id="ARBA00022618"/>
    </source>
</evidence>
<feature type="non-terminal residue" evidence="4">
    <location>
        <position position="70"/>
    </location>
</feature>
<feature type="domain" description="Mur ligase N-terminal catalytic" evidence="3">
    <location>
        <begin position="31"/>
        <end position="69"/>
    </location>
</feature>
<reference evidence="4 5" key="1">
    <citation type="submission" date="2017-10" db="EMBL/GenBank/DDBJ databases">
        <title>Draft genome sequence of cellulolytic Actinomyces sp CtC72 isolated from cattle rumen fluid.</title>
        <authorList>
            <person name="Joshi A.J."/>
            <person name="Vasudevan G."/>
            <person name="Lanjekar V.B."/>
            <person name="Hivarkar S."/>
            <person name="Engineer A."/>
            <person name="Pore S.D."/>
            <person name="Dhakephalkar P.K."/>
            <person name="Dagar S."/>
        </authorList>
    </citation>
    <scope>NUCLEOTIDE SEQUENCE [LARGE SCALE GENOMIC DNA]</scope>
    <source>
        <strain evidence="5">CtC72</strain>
    </source>
</reference>
<evidence type="ECO:0000313" key="5">
    <source>
        <dbReference type="Proteomes" id="UP000194577"/>
    </source>
</evidence>
<protein>
    <submittedName>
        <fullName evidence="4">UDP-N-acetylmuramoyl-tripeptide--D-alanyl-D-alanine ligase</fullName>
    </submittedName>
</protein>
<name>A0ABX4M9W6_9ACTO</name>
<dbReference type="RefSeq" id="WP_257210742.1">
    <property type="nucleotide sequence ID" value="NZ_MTPX02000057.1"/>
</dbReference>
<dbReference type="InterPro" id="IPR000713">
    <property type="entry name" value="Mur_ligase_N"/>
</dbReference>
<evidence type="ECO:0000313" key="4">
    <source>
        <dbReference type="EMBL" id="PHP52249.1"/>
    </source>
</evidence>
<gene>
    <name evidence="4" type="ORF">BW737_010895</name>
</gene>
<dbReference type="Proteomes" id="UP000194577">
    <property type="component" value="Unassembled WGS sequence"/>
</dbReference>
<comment type="caution">
    <text evidence="4">The sequence shown here is derived from an EMBL/GenBank/DDBJ whole genome shotgun (WGS) entry which is preliminary data.</text>
</comment>
<organism evidence="4 5">
    <name type="scientific">Actinomyces ruminis</name>
    <dbReference type="NCBI Taxonomy" id="1937003"/>
    <lineage>
        <taxon>Bacteria</taxon>
        <taxon>Bacillati</taxon>
        <taxon>Actinomycetota</taxon>
        <taxon>Actinomycetes</taxon>
        <taxon>Actinomycetales</taxon>
        <taxon>Actinomycetaceae</taxon>
        <taxon>Actinomyces</taxon>
    </lineage>
</organism>
<keyword evidence="2" id="KW-0131">Cell cycle</keyword>
<proteinExistence type="predicted"/>
<keyword evidence="4" id="KW-0436">Ligase</keyword>
<dbReference type="Gene3D" id="3.40.1390.10">
    <property type="entry name" value="MurE/MurF, N-terminal domain"/>
    <property type="match status" value="1"/>
</dbReference>
<evidence type="ECO:0000256" key="2">
    <source>
        <dbReference type="ARBA" id="ARBA00023306"/>
    </source>
</evidence>
<dbReference type="Pfam" id="PF01225">
    <property type="entry name" value="Mur_ligase"/>
    <property type="match status" value="1"/>
</dbReference>
<dbReference type="InterPro" id="IPR035911">
    <property type="entry name" value="MurE/MurF_N"/>
</dbReference>
<keyword evidence="1" id="KW-0132">Cell division</keyword>